<dbReference type="EMBL" id="OB660513">
    <property type="protein sequence ID" value="CAD7225154.1"/>
    <property type="molecule type" value="Genomic_DNA"/>
</dbReference>
<evidence type="ECO:0000256" key="2">
    <source>
        <dbReference type="ARBA" id="ARBA00001946"/>
    </source>
</evidence>
<keyword evidence="12" id="KW-0464">Manganese</keyword>
<accession>A0A7R8W9N5</accession>
<evidence type="ECO:0000256" key="1">
    <source>
        <dbReference type="ARBA" id="ARBA00001936"/>
    </source>
</evidence>
<dbReference type="EC" id="2.7.11.1" evidence="4"/>
<dbReference type="GO" id="GO:0005737">
    <property type="term" value="C:cytoplasm"/>
    <property type="evidence" value="ECO:0007669"/>
    <property type="project" value="TreeGrafter"/>
</dbReference>
<evidence type="ECO:0000256" key="9">
    <source>
        <dbReference type="ARBA" id="ARBA00022777"/>
    </source>
</evidence>
<protein>
    <recommendedName>
        <fullName evidence="4">non-specific serine/threonine protein kinase</fullName>
        <ecNumber evidence="4">2.7.11.1</ecNumber>
    </recommendedName>
</protein>
<comment type="similarity">
    <text evidence="3">Belongs to the protein kinase superfamily. CAMK Ser/Thr protein kinase family. LKB1 subfamily.</text>
</comment>
<evidence type="ECO:0000256" key="7">
    <source>
        <dbReference type="ARBA" id="ARBA00022723"/>
    </source>
</evidence>
<comment type="cofactor">
    <cofactor evidence="2">
        <name>Mg(2+)</name>
        <dbReference type="ChEBI" id="CHEBI:18420"/>
    </cofactor>
</comment>
<keyword evidence="9" id="KW-0418">Kinase</keyword>
<keyword evidence="11" id="KW-0460">Magnesium</keyword>
<dbReference type="Gene3D" id="1.10.510.10">
    <property type="entry name" value="Transferase(Phosphotransferase) domain 1"/>
    <property type="match status" value="1"/>
</dbReference>
<keyword evidence="5" id="KW-0723">Serine/threonine-protein kinase</keyword>
<dbReference type="OrthoDB" id="68483at2759"/>
<evidence type="ECO:0000256" key="3">
    <source>
        <dbReference type="ARBA" id="ARBA00009985"/>
    </source>
</evidence>
<evidence type="ECO:0000256" key="4">
    <source>
        <dbReference type="ARBA" id="ARBA00012513"/>
    </source>
</evidence>
<dbReference type="SUPFAM" id="SSF56112">
    <property type="entry name" value="Protein kinase-like (PK-like)"/>
    <property type="match status" value="1"/>
</dbReference>
<evidence type="ECO:0000256" key="10">
    <source>
        <dbReference type="ARBA" id="ARBA00022840"/>
    </source>
</evidence>
<reference evidence="17" key="1">
    <citation type="submission" date="2020-11" db="EMBL/GenBank/DDBJ databases">
        <authorList>
            <person name="Tran Van P."/>
        </authorList>
    </citation>
    <scope>NUCLEOTIDE SEQUENCE</scope>
</reference>
<dbReference type="Pfam" id="PF00069">
    <property type="entry name" value="Pkinase"/>
    <property type="match status" value="1"/>
</dbReference>
<organism evidence="17">
    <name type="scientific">Cyprideis torosa</name>
    <dbReference type="NCBI Taxonomy" id="163714"/>
    <lineage>
        <taxon>Eukaryota</taxon>
        <taxon>Metazoa</taxon>
        <taxon>Ecdysozoa</taxon>
        <taxon>Arthropoda</taxon>
        <taxon>Crustacea</taxon>
        <taxon>Oligostraca</taxon>
        <taxon>Ostracoda</taxon>
        <taxon>Podocopa</taxon>
        <taxon>Podocopida</taxon>
        <taxon>Cytherocopina</taxon>
        <taxon>Cytheroidea</taxon>
        <taxon>Cytherideidae</taxon>
        <taxon>Cyprideis</taxon>
    </lineage>
</organism>
<keyword evidence="7" id="KW-0479">Metal-binding</keyword>
<keyword evidence="10" id="KW-0067">ATP-binding</keyword>
<evidence type="ECO:0000256" key="13">
    <source>
        <dbReference type="ARBA" id="ARBA00047899"/>
    </source>
</evidence>
<dbReference type="PANTHER" id="PTHR24346">
    <property type="entry name" value="MAP/MICROTUBULE AFFINITY-REGULATING KINASE"/>
    <property type="match status" value="1"/>
</dbReference>
<keyword evidence="8" id="KW-0547">Nucleotide-binding</keyword>
<feature type="compositionally biased region" description="Polar residues" evidence="15">
    <location>
        <begin position="12"/>
        <end position="23"/>
    </location>
</feature>
<dbReference type="FunFam" id="3.30.200.20:FF:000235">
    <property type="entry name" value="serine/threonine-protein kinase STK11"/>
    <property type="match status" value="1"/>
</dbReference>
<gene>
    <name evidence="17" type="ORF">CTOB1V02_LOCUS3100</name>
</gene>
<dbReference type="PROSITE" id="PS50011">
    <property type="entry name" value="PROTEIN_KINASE_DOM"/>
    <property type="match status" value="1"/>
</dbReference>
<name>A0A7R8W9N5_9CRUS</name>
<evidence type="ECO:0000256" key="5">
    <source>
        <dbReference type="ARBA" id="ARBA00022527"/>
    </source>
</evidence>
<feature type="domain" description="Protein kinase" evidence="16">
    <location>
        <begin position="107"/>
        <end position="520"/>
    </location>
</feature>
<dbReference type="GO" id="GO:0005524">
    <property type="term" value="F:ATP binding"/>
    <property type="evidence" value="ECO:0007669"/>
    <property type="project" value="UniProtKB-KW"/>
</dbReference>
<dbReference type="GO" id="GO:0035556">
    <property type="term" value="P:intracellular signal transduction"/>
    <property type="evidence" value="ECO:0007669"/>
    <property type="project" value="TreeGrafter"/>
</dbReference>
<comment type="cofactor">
    <cofactor evidence="1">
        <name>Mn(2+)</name>
        <dbReference type="ChEBI" id="CHEBI:29035"/>
    </cofactor>
</comment>
<dbReference type="InterPro" id="IPR011009">
    <property type="entry name" value="Kinase-like_dom_sf"/>
</dbReference>
<comment type="catalytic activity">
    <reaction evidence="13">
        <text>L-threonyl-[protein] + ATP = O-phospho-L-threonyl-[protein] + ADP + H(+)</text>
        <dbReference type="Rhea" id="RHEA:46608"/>
        <dbReference type="Rhea" id="RHEA-COMP:11060"/>
        <dbReference type="Rhea" id="RHEA-COMP:11605"/>
        <dbReference type="ChEBI" id="CHEBI:15378"/>
        <dbReference type="ChEBI" id="CHEBI:30013"/>
        <dbReference type="ChEBI" id="CHEBI:30616"/>
        <dbReference type="ChEBI" id="CHEBI:61977"/>
        <dbReference type="ChEBI" id="CHEBI:456216"/>
        <dbReference type="EC" id="2.7.11.1"/>
    </reaction>
</comment>
<dbReference type="AlphaFoldDB" id="A0A7R8W9N5"/>
<evidence type="ECO:0000256" key="8">
    <source>
        <dbReference type="ARBA" id="ARBA00022741"/>
    </source>
</evidence>
<dbReference type="SMART" id="SM00220">
    <property type="entry name" value="S_TKc"/>
    <property type="match status" value="1"/>
</dbReference>
<evidence type="ECO:0000313" key="17">
    <source>
        <dbReference type="EMBL" id="CAD7225154.1"/>
    </source>
</evidence>
<sequence length="525" mass="57538">MDQKQCEKSCDGGSSQCEPPSQRLSPHVVFTADSFGSGSLASDEKGPVGHVGKFILGSDDTCSNSPLEEEFYKDFPPNAPIIFERIDSDNIIYEEKKKKCKIIGDRYVMGDLLGEGSYGKVKEGLDIVTLSRKAIKIMKKQKLRRIPNGEINVSREIAVMRTLNHRHVLKLSDVFIDHEKEKMYMVMEYCATGLQTLMEESPKGKFPEWQAHGYFLQVLDGLEYLHGVGVIHNDIKPGNLLLTTGNVLKITDFGVAEVLSRFCSSDEMYNNQQTPAFQPPEKANGWESYPGYKVDVWSSGVTLFNLVTGRYPFEGDNIYRLLNNIGQNEFVIPEDLSENQALSSIHSPGGHGADGLSTVLPYLQILHFGSSAIMDERDEGGRRGDVCRLIINDGARMAPPGGSPLITVEEVDGKDSAGTCDDLGEGCVQFPRSTSDVSNPSRIALAGSAGVLEFTAPPMRQSASEKIVQSAASSVTTAARRSASSATRDKMGRKVAFLLRTPLERVAIRSLFVGLSGPTLRWVSQ</sequence>
<dbReference type="PANTHER" id="PTHR24346:SF94">
    <property type="entry name" value="NON-SPECIFIC SERINE_THREONINE PROTEIN KINASE"/>
    <property type="match status" value="1"/>
</dbReference>
<dbReference type="Gene3D" id="3.30.200.20">
    <property type="entry name" value="Phosphorylase Kinase, domain 1"/>
    <property type="match status" value="1"/>
</dbReference>
<dbReference type="InterPro" id="IPR008271">
    <property type="entry name" value="Ser/Thr_kinase_AS"/>
</dbReference>
<evidence type="ECO:0000256" key="6">
    <source>
        <dbReference type="ARBA" id="ARBA00022679"/>
    </source>
</evidence>
<evidence type="ECO:0000259" key="16">
    <source>
        <dbReference type="PROSITE" id="PS50011"/>
    </source>
</evidence>
<dbReference type="GO" id="GO:0004674">
    <property type="term" value="F:protein serine/threonine kinase activity"/>
    <property type="evidence" value="ECO:0007669"/>
    <property type="project" value="UniProtKB-KW"/>
</dbReference>
<feature type="compositionally biased region" description="Basic and acidic residues" evidence="15">
    <location>
        <begin position="1"/>
        <end position="10"/>
    </location>
</feature>
<dbReference type="GO" id="GO:0046872">
    <property type="term" value="F:metal ion binding"/>
    <property type="evidence" value="ECO:0007669"/>
    <property type="project" value="UniProtKB-KW"/>
</dbReference>
<evidence type="ECO:0000256" key="15">
    <source>
        <dbReference type="SAM" id="MobiDB-lite"/>
    </source>
</evidence>
<keyword evidence="6" id="KW-0808">Transferase</keyword>
<evidence type="ECO:0000256" key="14">
    <source>
        <dbReference type="ARBA" id="ARBA00048679"/>
    </source>
</evidence>
<evidence type="ECO:0000256" key="12">
    <source>
        <dbReference type="ARBA" id="ARBA00023211"/>
    </source>
</evidence>
<evidence type="ECO:0000256" key="11">
    <source>
        <dbReference type="ARBA" id="ARBA00022842"/>
    </source>
</evidence>
<proteinExistence type="inferred from homology"/>
<dbReference type="PROSITE" id="PS00108">
    <property type="entry name" value="PROTEIN_KINASE_ST"/>
    <property type="match status" value="1"/>
</dbReference>
<comment type="catalytic activity">
    <reaction evidence="14">
        <text>L-seryl-[protein] + ATP = O-phospho-L-seryl-[protein] + ADP + H(+)</text>
        <dbReference type="Rhea" id="RHEA:17989"/>
        <dbReference type="Rhea" id="RHEA-COMP:9863"/>
        <dbReference type="Rhea" id="RHEA-COMP:11604"/>
        <dbReference type="ChEBI" id="CHEBI:15378"/>
        <dbReference type="ChEBI" id="CHEBI:29999"/>
        <dbReference type="ChEBI" id="CHEBI:30616"/>
        <dbReference type="ChEBI" id="CHEBI:83421"/>
        <dbReference type="ChEBI" id="CHEBI:456216"/>
        <dbReference type="EC" id="2.7.11.1"/>
    </reaction>
</comment>
<dbReference type="InterPro" id="IPR000719">
    <property type="entry name" value="Prot_kinase_dom"/>
</dbReference>
<feature type="region of interest" description="Disordered" evidence="15">
    <location>
        <begin position="1"/>
        <end position="23"/>
    </location>
</feature>